<dbReference type="EMBL" id="CU468131">
    <property type="protein sequence ID" value="CAO94895.1"/>
    <property type="molecule type" value="Genomic_DNA"/>
</dbReference>
<protein>
    <submittedName>
        <fullName evidence="1">YciA protein, putative transporter involved in zinc uptake</fullName>
    </submittedName>
</protein>
<gene>
    <name evidence="1" type="primary">yciA</name>
    <name evidence="1" type="ordered locus">ETA_pET490530</name>
</gene>
<sequence>MPTQYPHVFVEGDKVKELQDLLEPLADLLNQSGLKSKQAAFNRHYNDLVKAKEIASWESISNYLNELTGDHLTAKSINTLFHRAKAKVKKQLGQSRTVVTEPIALSRSGSNVESHLGTEVEEPKASNELLNQYLKVCFNNERIALRAIEGGVSIDTIGTWKSPNPVRLGNTLTNYISKK</sequence>
<name>B2VAX6_ERWT9</name>
<dbReference type="AlphaFoldDB" id="B2VAX6"/>
<geneLocation type="plasmid" evidence="1 2">
    <name>pET49</name>
</geneLocation>
<proteinExistence type="predicted"/>
<dbReference type="Proteomes" id="UP000001726">
    <property type="component" value="Plasmid pET49"/>
</dbReference>
<evidence type="ECO:0000313" key="2">
    <source>
        <dbReference type="Proteomes" id="UP000001726"/>
    </source>
</evidence>
<evidence type="ECO:0000313" key="1">
    <source>
        <dbReference type="EMBL" id="CAO94895.1"/>
    </source>
</evidence>
<accession>B2VAX6</accession>
<reference evidence="1 2" key="1">
    <citation type="journal article" date="2008" name="Environ. Microbiol.">
        <title>The genome of Erwinia tasmaniensis strain Et1/99, a non-pathogenic bacterium in the genus Erwinia.</title>
        <authorList>
            <person name="Kube M."/>
            <person name="Migdoll A.M."/>
            <person name="Mueller I."/>
            <person name="Kuhl H."/>
            <person name="Beck A."/>
            <person name="Reinhardt R."/>
            <person name="Geider K."/>
        </authorList>
    </citation>
    <scope>NUCLEOTIDE SEQUENCE [LARGE SCALE GENOMIC DNA]</scope>
    <source>
        <strain evidence="2">DSM 17950 / CFBP 7177 / CIP 109463 / NCPPB 4357 / Et1/99</strain>
        <plasmid evidence="2">pET49</plasmid>
    </source>
</reference>
<keyword evidence="1" id="KW-0614">Plasmid</keyword>
<keyword evidence="2" id="KW-1185">Reference proteome</keyword>
<organism evidence="1 2">
    <name type="scientific">Erwinia tasmaniensis (strain DSM 17950 / CFBP 7177 / CIP 109463 / NCPPB 4357 / Et1/99)</name>
    <dbReference type="NCBI Taxonomy" id="465817"/>
    <lineage>
        <taxon>Bacteria</taxon>
        <taxon>Pseudomonadati</taxon>
        <taxon>Pseudomonadota</taxon>
        <taxon>Gammaproteobacteria</taxon>
        <taxon>Enterobacterales</taxon>
        <taxon>Erwiniaceae</taxon>
        <taxon>Erwinia</taxon>
    </lineage>
</organism>
<dbReference type="HOGENOM" id="CLU_1658159_0_0_6"/>
<dbReference type="KEGG" id="eta:ETA_pET490530"/>